<evidence type="ECO:0000256" key="4">
    <source>
        <dbReference type="ARBA" id="ARBA00022833"/>
    </source>
</evidence>
<evidence type="ECO:0000256" key="1">
    <source>
        <dbReference type="ARBA" id="ARBA00022723"/>
    </source>
</evidence>
<evidence type="ECO:0000259" key="7">
    <source>
        <dbReference type="PROSITE" id="PS50157"/>
    </source>
</evidence>
<dbReference type="InterPro" id="IPR036236">
    <property type="entry name" value="Znf_C2H2_sf"/>
</dbReference>
<dbReference type="InterPro" id="IPR013087">
    <property type="entry name" value="Znf_C2H2_type"/>
</dbReference>
<keyword evidence="9" id="KW-1185">Reference proteome</keyword>
<reference evidence="8 9" key="1">
    <citation type="submission" date="2015-03" db="EMBL/GenBank/DDBJ databases">
        <title>Draft genome of the nematode, Opisthorchis viverrini.</title>
        <authorList>
            <person name="Mitreva M."/>
        </authorList>
    </citation>
    <scope>NUCLEOTIDE SEQUENCE [LARGE SCALE GENOMIC DNA]</scope>
    <source>
        <strain evidence="8">Khon Kaen</strain>
    </source>
</reference>
<dbReference type="Gene3D" id="3.30.160.60">
    <property type="entry name" value="Classic Zinc Finger"/>
    <property type="match status" value="2"/>
</dbReference>
<keyword evidence="1" id="KW-0479">Metal-binding</keyword>
<feature type="domain" description="C2H2-type" evidence="7">
    <location>
        <begin position="83"/>
        <end position="111"/>
    </location>
</feature>
<feature type="domain" description="C2H2-type" evidence="7">
    <location>
        <begin position="158"/>
        <end position="186"/>
    </location>
</feature>
<proteinExistence type="predicted"/>
<dbReference type="SMART" id="SM00355">
    <property type="entry name" value="ZnF_C2H2"/>
    <property type="match status" value="3"/>
</dbReference>
<accession>A0A1S8WPF0</accession>
<keyword evidence="2" id="KW-0677">Repeat</keyword>
<sequence length="215" mass="24550">MPCGEICVRQHGNNTDVLGAILPDVLSSPQEYPQHSTLSATHLDTSTNLDRGWGITSSPSAETHSNSFPNRQTTAGYTWTRTFRCRLCTESYEVLRDLRQHMRTAHTGQSEIHTGKSVEESQQPVNKGRHCPECGKFFSRCDNLLVHWKAIHGEQEQHMCEECGYVFNRKANYVRHIRRMHRKGDQTNCQQRTQSPSTSLELQSDLSTTHKSDHE</sequence>
<dbReference type="SUPFAM" id="SSF57667">
    <property type="entry name" value="beta-beta-alpha zinc fingers"/>
    <property type="match status" value="2"/>
</dbReference>
<dbReference type="EMBL" id="KV897804">
    <property type="protein sequence ID" value="OON16349.1"/>
    <property type="molecule type" value="Genomic_DNA"/>
</dbReference>
<feature type="region of interest" description="Disordered" evidence="6">
    <location>
        <begin position="50"/>
        <end position="71"/>
    </location>
</feature>
<gene>
    <name evidence="8" type="ORF">X801_07840</name>
</gene>
<protein>
    <submittedName>
        <fullName evidence="8">Zinc finger, C2H2 type</fullName>
    </submittedName>
</protein>
<name>A0A1S8WPF0_OPIVI</name>
<evidence type="ECO:0000313" key="8">
    <source>
        <dbReference type="EMBL" id="OON16349.1"/>
    </source>
</evidence>
<feature type="region of interest" description="Disordered" evidence="6">
    <location>
        <begin position="182"/>
        <end position="215"/>
    </location>
</feature>
<dbReference type="GO" id="GO:0008270">
    <property type="term" value="F:zinc ion binding"/>
    <property type="evidence" value="ECO:0007669"/>
    <property type="project" value="UniProtKB-KW"/>
</dbReference>
<evidence type="ECO:0000256" key="3">
    <source>
        <dbReference type="ARBA" id="ARBA00022771"/>
    </source>
</evidence>
<dbReference type="AlphaFoldDB" id="A0A1S8WPF0"/>
<feature type="domain" description="C2H2-type" evidence="7">
    <location>
        <begin position="129"/>
        <end position="157"/>
    </location>
</feature>
<organism evidence="8 9">
    <name type="scientific">Opisthorchis viverrini</name>
    <name type="common">Southeast Asian liver fluke</name>
    <dbReference type="NCBI Taxonomy" id="6198"/>
    <lineage>
        <taxon>Eukaryota</taxon>
        <taxon>Metazoa</taxon>
        <taxon>Spiralia</taxon>
        <taxon>Lophotrochozoa</taxon>
        <taxon>Platyhelminthes</taxon>
        <taxon>Trematoda</taxon>
        <taxon>Digenea</taxon>
        <taxon>Opisthorchiida</taxon>
        <taxon>Opisthorchiata</taxon>
        <taxon>Opisthorchiidae</taxon>
        <taxon>Opisthorchis</taxon>
    </lineage>
</organism>
<dbReference type="Pfam" id="PF00096">
    <property type="entry name" value="zf-C2H2"/>
    <property type="match status" value="3"/>
</dbReference>
<evidence type="ECO:0000313" key="9">
    <source>
        <dbReference type="Proteomes" id="UP000243686"/>
    </source>
</evidence>
<keyword evidence="3 5" id="KW-0863">Zinc-finger</keyword>
<evidence type="ECO:0000256" key="5">
    <source>
        <dbReference type="PROSITE-ProRule" id="PRU00042"/>
    </source>
</evidence>
<dbReference type="PANTHER" id="PTHR24379:SF121">
    <property type="entry name" value="C2H2-TYPE DOMAIN-CONTAINING PROTEIN"/>
    <property type="match status" value="1"/>
</dbReference>
<keyword evidence="4" id="KW-0862">Zinc</keyword>
<dbReference type="PROSITE" id="PS00028">
    <property type="entry name" value="ZINC_FINGER_C2H2_1"/>
    <property type="match status" value="3"/>
</dbReference>
<feature type="compositionally biased region" description="Polar residues" evidence="6">
    <location>
        <begin position="186"/>
        <end position="207"/>
    </location>
</feature>
<dbReference type="PANTHER" id="PTHR24379">
    <property type="entry name" value="KRAB AND ZINC FINGER DOMAIN-CONTAINING"/>
    <property type="match status" value="1"/>
</dbReference>
<feature type="region of interest" description="Disordered" evidence="6">
    <location>
        <begin position="106"/>
        <end position="126"/>
    </location>
</feature>
<evidence type="ECO:0000256" key="2">
    <source>
        <dbReference type="ARBA" id="ARBA00022737"/>
    </source>
</evidence>
<dbReference type="Proteomes" id="UP000243686">
    <property type="component" value="Unassembled WGS sequence"/>
</dbReference>
<dbReference type="PROSITE" id="PS50157">
    <property type="entry name" value="ZINC_FINGER_C2H2_2"/>
    <property type="match status" value="3"/>
</dbReference>
<evidence type="ECO:0000256" key="6">
    <source>
        <dbReference type="SAM" id="MobiDB-lite"/>
    </source>
</evidence>